<organism evidence="5 6">
    <name type="scientific">Kineococcus endophyticus</name>
    <dbReference type="NCBI Taxonomy" id="1181883"/>
    <lineage>
        <taxon>Bacteria</taxon>
        <taxon>Bacillati</taxon>
        <taxon>Actinomycetota</taxon>
        <taxon>Actinomycetes</taxon>
        <taxon>Kineosporiales</taxon>
        <taxon>Kineosporiaceae</taxon>
        <taxon>Kineococcus</taxon>
    </lineage>
</organism>
<dbReference type="InterPro" id="IPR055370">
    <property type="entry name" value="Lsr2_DNA-bd"/>
</dbReference>
<dbReference type="Gene3D" id="3.30.60.230">
    <property type="entry name" value="Lsr2, dimerization domain"/>
    <property type="match status" value="1"/>
</dbReference>
<evidence type="ECO:0000313" key="6">
    <source>
        <dbReference type="Proteomes" id="UP001555826"/>
    </source>
</evidence>
<feature type="compositionally biased region" description="Low complexity" evidence="2">
    <location>
        <begin position="59"/>
        <end position="79"/>
    </location>
</feature>
<feature type="compositionally biased region" description="Basic and acidic residues" evidence="2">
    <location>
        <begin position="80"/>
        <end position="93"/>
    </location>
</feature>
<dbReference type="Proteomes" id="UP001555826">
    <property type="component" value="Unassembled WGS sequence"/>
</dbReference>
<accession>A0ABV3P391</accession>
<name>A0ABV3P391_9ACTN</name>
<evidence type="ECO:0000256" key="2">
    <source>
        <dbReference type="SAM" id="MobiDB-lite"/>
    </source>
</evidence>
<dbReference type="Gene3D" id="4.10.320.10">
    <property type="entry name" value="E3-binding domain"/>
    <property type="match status" value="1"/>
</dbReference>
<sequence length="118" mass="12601">MAQKVQVLLVDDIDGSEASETVTFALDGVNYEIDLSDEHAAALRDAFAPWVGHARRVGGRASSGRRSSAAASRPAAKSSDGPERDTGEVRTWARENGYTVSDRGRISAEILQAFDAAH</sequence>
<feature type="region of interest" description="Disordered" evidence="2">
    <location>
        <begin position="57"/>
        <end position="95"/>
    </location>
</feature>
<reference evidence="5 6" key="1">
    <citation type="submission" date="2024-07" db="EMBL/GenBank/DDBJ databases">
        <authorList>
            <person name="Thanompreechachai J."/>
            <person name="Duangmal K."/>
        </authorList>
    </citation>
    <scope>NUCLEOTIDE SEQUENCE [LARGE SCALE GENOMIC DNA]</scope>
    <source>
        <strain evidence="5 6">KCTC 19886</strain>
    </source>
</reference>
<evidence type="ECO:0000259" key="4">
    <source>
        <dbReference type="Pfam" id="PF23359"/>
    </source>
</evidence>
<feature type="domain" description="Lsr2 DNA-binding" evidence="4">
    <location>
        <begin position="84"/>
        <end position="117"/>
    </location>
</feature>
<dbReference type="InterPro" id="IPR036625">
    <property type="entry name" value="E3-bd_dom_sf"/>
</dbReference>
<dbReference type="EMBL" id="JBFNQN010000003">
    <property type="protein sequence ID" value="MEW9264076.1"/>
    <property type="molecule type" value="Genomic_DNA"/>
</dbReference>
<dbReference type="Pfam" id="PF23359">
    <property type="entry name" value="Lsr2_DNA-bd"/>
    <property type="match status" value="1"/>
</dbReference>
<keyword evidence="6" id="KW-1185">Reference proteome</keyword>
<evidence type="ECO:0000313" key="5">
    <source>
        <dbReference type="EMBL" id="MEW9264076.1"/>
    </source>
</evidence>
<proteinExistence type="predicted"/>
<evidence type="ECO:0000259" key="3">
    <source>
        <dbReference type="Pfam" id="PF11774"/>
    </source>
</evidence>
<evidence type="ECO:0000256" key="1">
    <source>
        <dbReference type="ARBA" id="ARBA00023125"/>
    </source>
</evidence>
<dbReference type="InterPro" id="IPR024412">
    <property type="entry name" value="Lsr2_dim_dom"/>
</dbReference>
<dbReference type="InterPro" id="IPR042261">
    <property type="entry name" value="Lsr2-like_dimerization"/>
</dbReference>
<protein>
    <submittedName>
        <fullName evidence="5">Lsr2 family protein</fullName>
    </submittedName>
</protein>
<feature type="domain" description="Lsr2 dimerization" evidence="3">
    <location>
        <begin position="1"/>
        <end position="58"/>
    </location>
</feature>
<dbReference type="RefSeq" id="WP_367636683.1">
    <property type="nucleotide sequence ID" value="NZ_JBFNQN010000003.1"/>
</dbReference>
<keyword evidence="1" id="KW-0238">DNA-binding</keyword>
<gene>
    <name evidence="5" type="ORF">AB1207_04910</name>
</gene>
<comment type="caution">
    <text evidence="5">The sequence shown here is derived from an EMBL/GenBank/DDBJ whole genome shotgun (WGS) entry which is preliminary data.</text>
</comment>
<dbReference type="Pfam" id="PF11774">
    <property type="entry name" value="Lsr2"/>
    <property type="match status" value="1"/>
</dbReference>